<dbReference type="AlphaFoldDB" id="A0A8J2Y745"/>
<comment type="catalytic activity">
    <reaction evidence="1 11">
        <text>Endonucleolytic cleavage to 5'-phosphomonoester.</text>
        <dbReference type="EC" id="3.1.26.4"/>
    </reaction>
</comment>
<dbReference type="EMBL" id="BMGH01000001">
    <property type="protein sequence ID" value="GGD10534.1"/>
    <property type="molecule type" value="Genomic_DNA"/>
</dbReference>
<evidence type="ECO:0000313" key="14">
    <source>
        <dbReference type="Proteomes" id="UP000613582"/>
    </source>
</evidence>
<keyword evidence="14" id="KW-1185">Reference proteome</keyword>
<evidence type="ECO:0000256" key="6">
    <source>
        <dbReference type="ARBA" id="ARBA00022722"/>
    </source>
</evidence>
<proteinExistence type="inferred from homology"/>
<evidence type="ECO:0000256" key="7">
    <source>
        <dbReference type="ARBA" id="ARBA00022723"/>
    </source>
</evidence>
<dbReference type="Proteomes" id="UP000613582">
    <property type="component" value="Unassembled WGS sequence"/>
</dbReference>
<dbReference type="InterPro" id="IPR050092">
    <property type="entry name" value="RNase_H"/>
</dbReference>
<dbReference type="InterPro" id="IPR002156">
    <property type="entry name" value="RNaseH_domain"/>
</dbReference>
<accession>A0A8J2Y745</accession>
<keyword evidence="8 11" id="KW-0255">Endonuclease</keyword>
<dbReference type="EC" id="3.1.26.4" evidence="5 11"/>
<gene>
    <name evidence="11 13" type="primary">rnhA</name>
    <name evidence="13" type="ORF">GCM10011342_19260</name>
</gene>
<evidence type="ECO:0000256" key="2">
    <source>
        <dbReference type="ARBA" id="ARBA00004065"/>
    </source>
</evidence>
<dbReference type="Gene3D" id="3.30.420.10">
    <property type="entry name" value="Ribonuclease H-like superfamily/Ribonuclease H"/>
    <property type="match status" value="1"/>
</dbReference>
<dbReference type="GO" id="GO:0003676">
    <property type="term" value="F:nucleic acid binding"/>
    <property type="evidence" value="ECO:0007669"/>
    <property type="project" value="InterPro"/>
</dbReference>
<organism evidence="13 14">
    <name type="scientific">Aquisalinus flavus</name>
    <dbReference type="NCBI Taxonomy" id="1526572"/>
    <lineage>
        <taxon>Bacteria</taxon>
        <taxon>Pseudomonadati</taxon>
        <taxon>Pseudomonadota</taxon>
        <taxon>Alphaproteobacteria</taxon>
        <taxon>Parvularculales</taxon>
        <taxon>Parvularculaceae</taxon>
        <taxon>Aquisalinus</taxon>
    </lineage>
</organism>
<dbReference type="HAMAP" id="MF_00042">
    <property type="entry name" value="RNase_H"/>
    <property type="match status" value="1"/>
</dbReference>
<feature type="binding site" evidence="11">
    <location>
        <position position="10"/>
    </location>
    <ligand>
        <name>Mg(2+)</name>
        <dbReference type="ChEBI" id="CHEBI:18420"/>
        <label>2</label>
    </ligand>
</feature>
<comment type="caution">
    <text evidence="13">The sequence shown here is derived from an EMBL/GenBank/DDBJ whole genome shotgun (WGS) entry which is preliminary data.</text>
</comment>
<dbReference type="Pfam" id="PF00075">
    <property type="entry name" value="RNase_H"/>
    <property type="match status" value="1"/>
</dbReference>
<comment type="subunit">
    <text evidence="4 11">Monomer.</text>
</comment>
<evidence type="ECO:0000256" key="1">
    <source>
        <dbReference type="ARBA" id="ARBA00000077"/>
    </source>
</evidence>
<feature type="binding site" evidence="11">
    <location>
        <position position="48"/>
    </location>
    <ligand>
        <name>Mg(2+)</name>
        <dbReference type="ChEBI" id="CHEBI:18420"/>
        <label>1</label>
    </ligand>
</feature>
<feature type="binding site" evidence="11">
    <location>
        <position position="10"/>
    </location>
    <ligand>
        <name>Mg(2+)</name>
        <dbReference type="ChEBI" id="CHEBI:18420"/>
        <label>1</label>
    </ligand>
</feature>
<dbReference type="SUPFAM" id="SSF53098">
    <property type="entry name" value="Ribonuclease H-like"/>
    <property type="match status" value="1"/>
</dbReference>
<comment type="subcellular location">
    <subcellularLocation>
        <location evidence="11">Cytoplasm</location>
    </subcellularLocation>
</comment>
<dbReference type="InterPro" id="IPR022892">
    <property type="entry name" value="RNaseHI"/>
</dbReference>
<evidence type="ECO:0000256" key="4">
    <source>
        <dbReference type="ARBA" id="ARBA00011245"/>
    </source>
</evidence>
<sequence length="145" mass="15989">MTKTVEVYTDGACSGNPGPGGWGVLLIQGDRDKELCGGEKATTNNRMEMQAAIEAMKAVKPGWKIILHTDSQYLKNGLTQWIHGWKRNGWKTAAKKPVKNQDLWIELDALCAERDISWKWVKGHAGDPGNERADALANQGMASVR</sequence>
<dbReference type="GO" id="GO:0005737">
    <property type="term" value="C:cytoplasm"/>
    <property type="evidence" value="ECO:0007669"/>
    <property type="project" value="UniProtKB-SubCell"/>
</dbReference>
<dbReference type="FunFam" id="3.30.420.10:FF:000089">
    <property type="entry name" value="Ribonuclease H"/>
    <property type="match status" value="1"/>
</dbReference>
<dbReference type="PROSITE" id="PS50879">
    <property type="entry name" value="RNASE_H_1"/>
    <property type="match status" value="1"/>
</dbReference>
<dbReference type="PANTHER" id="PTHR10642">
    <property type="entry name" value="RIBONUCLEASE H1"/>
    <property type="match status" value="1"/>
</dbReference>
<reference evidence="13" key="1">
    <citation type="journal article" date="2014" name="Int. J. Syst. Evol. Microbiol.">
        <title>Complete genome sequence of Corynebacterium casei LMG S-19264T (=DSM 44701T), isolated from a smear-ripened cheese.</title>
        <authorList>
            <consortium name="US DOE Joint Genome Institute (JGI-PGF)"/>
            <person name="Walter F."/>
            <person name="Albersmeier A."/>
            <person name="Kalinowski J."/>
            <person name="Ruckert C."/>
        </authorList>
    </citation>
    <scope>NUCLEOTIDE SEQUENCE</scope>
    <source>
        <strain evidence="13">CGMCC 1.12921</strain>
    </source>
</reference>
<dbReference type="PANTHER" id="PTHR10642:SF26">
    <property type="entry name" value="RIBONUCLEASE H1"/>
    <property type="match status" value="1"/>
</dbReference>
<evidence type="ECO:0000256" key="3">
    <source>
        <dbReference type="ARBA" id="ARBA00005300"/>
    </source>
</evidence>
<comment type="similarity">
    <text evidence="3 11">Belongs to the RNase H family.</text>
</comment>
<evidence type="ECO:0000256" key="5">
    <source>
        <dbReference type="ARBA" id="ARBA00012180"/>
    </source>
</evidence>
<evidence type="ECO:0000256" key="11">
    <source>
        <dbReference type="HAMAP-Rule" id="MF_00042"/>
    </source>
</evidence>
<comment type="function">
    <text evidence="2 11">Endonuclease that specifically degrades the RNA of RNA-DNA hybrids.</text>
</comment>
<dbReference type="GO" id="GO:0004523">
    <property type="term" value="F:RNA-DNA hybrid ribonuclease activity"/>
    <property type="evidence" value="ECO:0007669"/>
    <property type="project" value="UniProtKB-UniRule"/>
</dbReference>
<comment type="cofactor">
    <cofactor evidence="11">
        <name>Mg(2+)</name>
        <dbReference type="ChEBI" id="CHEBI:18420"/>
    </cofactor>
    <text evidence="11">Binds 1 Mg(2+) ion per subunit. May bind a second metal ion at a regulatory site, or after substrate binding.</text>
</comment>
<dbReference type="NCBIfam" id="NF001236">
    <property type="entry name" value="PRK00203.1"/>
    <property type="match status" value="1"/>
</dbReference>
<evidence type="ECO:0000259" key="12">
    <source>
        <dbReference type="PROSITE" id="PS50879"/>
    </source>
</evidence>
<keyword evidence="7 11" id="KW-0479">Metal-binding</keyword>
<dbReference type="GO" id="GO:0043137">
    <property type="term" value="P:DNA replication, removal of RNA primer"/>
    <property type="evidence" value="ECO:0007669"/>
    <property type="project" value="TreeGrafter"/>
</dbReference>
<reference evidence="13" key="2">
    <citation type="submission" date="2020-09" db="EMBL/GenBank/DDBJ databases">
        <authorList>
            <person name="Sun Q."/>
            <person name="Zhou Y."/>
        </authorList>
    </citation>
    <scope>NUCLEOTIDE SEQUENCE</scope>
    <source>
        <strain evidence="13">CGMCC 1.12921</strain>
    </source>
</reference>
<feature type="domain" description="RNase H type-1" evidence="12">
    <location>
        <begin position="1"/>
        <end position="142"/>
    </location>
</feature>
<name>A0A8J2Y745_9PROT</name>
<dbReference type="CDD" id="cd09278">
    <property type="entry name" value="RNase_HI_prokaryote_like"/>
    <property type="match status" value="1"/>
</dbReference>
<protein>
    <recommendedName>
        <fullName evidence="5 11">Ribonuclease H</fullName>
        <shortName evidence="11">RNase H</shortName>
        <ecNumber evidence="5 11">3.1.26.4</ecNumber>
    </recommendedName>
</protein>
<evidence type="ECO:0000313" key="13">
    <source>
        <dbReference type="EMBL" id="GGD10534.1"/>
    </source>
</evidence>
<dbReference type="InterPro" id="IPR036397">
    <property type="entry name" value="RNaseH_sf"/>
</dbReference>
<keyword evidence="11" id="KW-0963">Cytoplasm</keyword>
<evidence type="ECO:0000256" key="9">
    <source>
        <dbReference type="ARBA" id="ARBA00022801"/>
    </source>
</evidence>
<dbReference type="RefSeq" id="WP_188158625.1">
    <property type="nucleotide sequence ID" value="NZ_BMGH01000001.1"/>
</dbReference>
<feature type="binding site" evidence="11">
    <location>
        <position position="134"/>
    </location>
    <ligand>
        <name>Mg(2+)</name>
        <dbReference type="ChEBI" id="CHEBI:18420"/>
        <label>2</label>
    </ligand>
</feature>
<evidence type="ECO:0000256" key="10">
    <source>
        <dbReference type="ARBA" id="ARBA00022842"/>
    </source>
</evidence>
<keyword evidence="6 11" id="KW-0540">Nuclease</keyword>
<dbReference type="InterPro" id="IPR012337">
    <property type="entry name" value="RNaseH-like_sf"/>
</dbReference>
<keyword evidence="9 11" id="KW-0378">Hydrolase</keyword>
<dbReference type="GO" id="GO:0000287">
    <property type="term" value="F:magnesium ion binding"/>
    <property type="evidence" value="ECO:0007669"/>
    <property type="project" value="UniProtKB-UniRule"/>
</dbReference>
<keyword evidence="10 11" id="KW-0460">Magnesium</keyword>
<feature type="binding site" evidence="11">
    <location>
        <position position="70"/>
    </location>
    <ligand>
        <name>Mg(2+)</name>
        <dbReference type="ChEBI" id="CHEBI:18420"/>
        <label>1</label>
    </ligand>
</feature>
<evidence type="ECO:0000256" key="8">
    <source>
        <dbReference type="ARBA" id="ARBA00022759"/>
    </source>
</evidence>